<evidence type="ECO:0000313" key="2">
    <source>
        <dbReference type="EMBL" id="QDU31893.1"/>
    </source>
</evidence>
<keyword evidence="1" id="KW-0732">Signal</keyword>
<evidence type="ECO:0008006" key="4">
    <source>
        <dbReference type="Google" id="ProtNLM"/>
    </source>
</evidence>
<accession>A0A517YNU2</accession>
<feature type="signal peptide" evidence="1">
    <location>
        <begin position="1"/>
        <end position="21"/>
    </location>
</feature>
<dbReference type="EMBL" id="CP036274">
    <property type="protein sequence ID" value="QDU31893.1"/>
    <property type="molecule type" value="Genomic_DNA"/>
</dbReference>
<protein>
    <recommendedName>
        <fullName evidence="4">EF-hand domain-containing protein</fullName>
    </recommendedName>
</protein>
<dbReference type="Proteomes" id="UP000315017">
    <property type="component" value="Chromosome"/>
</dbReference>
<dbReference type="SUPFAM" id="SSF47473">
    <property type="entry name" value="EF-hand"/>
    <property type="match status" value="1"/>
</dbReference>
<dbReference type="InterPro" id="IPR011992">
    <property type="entry name" value="EF-hand-dom_pair"/>
</dbReference>
<dbReference type="AlphaFoldDB" id="A0A517YNU2"/>
<evidence type="ECO:0000313" key="3">
    <source>
        <dbReference type="Proteomes" id="UP000315017"/>
    </source>
</evidence>
<dbReference type="KEGG" id="aagg:ETAA8_70550"/>
<organism evidence="2 3">
    <name type="scientific">Anatilimnocola aggregata</name>
    <dbReference type="NCBI Taxonomy" id="2528021"/>
    <lineage>
        <taxon>Bacteria</taxon>
        <taxon>Pseudomonadati</taxon>
        <taxon>Planctomycetota</taxon>
        <taxon>Planctomycetia</taxon>
        <taxon>Pirellulales</taxon>
        <taxon>Pirellulaceae</taxon>
        <taxon>Anatilimnocola</taxon>
    </lineage>
</organism>
<keyword evidence="3" id="KW-1185">Reference proteome</keyword>
<reference evidence="2 3" key="1">
    <citation type="submission" date="2019-02" db="EMBL/GenBank/DDBJ databases">
        <title>Deep-cultivation of Planctomycetes and their phenomic and genomic characterization uncovers novel biology.</title>
        <authorList>
            <person name="Wiegand S."/>
            <person name="Jogler M."/>
            <person name="Boedeker C."/>
            <person name="Pinto D."/>
            <person name="Vollmers J."/>
            <person name="Rivas-Marin E."/>
            <person name="Kohn T."/>
            <person name="Peeters S.H."/>
            <person name="Heuer A."/>
            <person name="Rast P."/>
            <person name="Oberbeckmann S."/>
            <person name="Bunk B."/>
            <person name="Jeske O."/>
            <person name="Meyerdierks A."/>
            <person name="Storesund J.E."/>
            <person name="Kallscheuer N."/>
            <person name="Luecker S."/>
            <person name="Lage O.M."/>
            <person name="Pohl T."/>
            <person name="Merkel B.J."/>
            <person name="Hornburger P."/>
            <person name="Mueller R.-W."/>
            <person name="Bruemmer F."/>
            <person name="Labrenz M."/>
            <person name="Spormann A.M."/>
            <person name="Op den Camp H."/>
            <person name="Overmann J."/>
            <person name="Amann R."/>
            <person name="Jetten M.S.M."/>
            <person name="Mascher T."/>
            <person name="Medema M.H."/>
            <person name="Devos D.P."/>
            <person name="Kaster A.-K."/>
            <person name="Ovreas L."/>
            <person name="Rohde M."/>
            <person name="Galperin M.Y."/>
            <person name="Jogler C."/>
        </authorList>
    </citation>
    <scope>NUCLEOTIDE SEQUENCE [LARGE SCALE GENOMIC DNA]</scope>
    <source>
        <strain evidence="2 3">ETA_A8</strain>
    </source>
</reference>
<proteinExistence type="predicted"/>
<name>A0A517YNU2_9BACT</name>
<dbReference type="Gene3D" id="1.10.238.10">
    <property type="entry name" value="EF-hand"/>
    <property type="match status" value="1"/>
</dbReference>
<feature type="chain" id="PRO_5022039813" description="EF-hand domain-containing protein" evidence="1">
    <location>
        <begin position="22"/>
        <end position="209"/>
    </location>
</feature>
<dbReference type="PROSITE" id="PS51257">
    <property type="entry name" value="PROKAR_LIPOPROTEIN"/>
    <property type="match status" value="1"/>
</dbReference>
<evidence type="ECO:0000256" key="1">
    <source>
        <dbReference type="SAM" id="SignalP"/>
    </source>
</evidence>
<sequence length="209" mass="22127" precursor="true">MRQRNLLRWRVSFLFTAGLFAGCNAGPTAVSIPSYDPAESSAEAVRLFDSNQNGSIEGGELAACPSLQAALPMIDRDGNGNLTAAEIEARLQQYGGQQIGLMPLQCTISRGGQPVANAHVQFVPEAFLKHAIQPASGKTDSQGVAWMKVAGSDTRAMQLGLYRVEITAPNDSGQETIPSQFNAQTTLGAEVATDNPNVESGLTFDLSSK</sequence>
<dbReference type="PROSITE" id="PS00018">
    <property type="entry name" value="EF_HAND_1"/>
    <property type="match status" value="2"/>
</dbReference>
<dbReference type="InterPro" id="IPR018247">
    <property type="entry name" value="EF_Hand_1_Ca_BS"/>
</dbReference>
<gene>
    <name evidence="2" type="ORF">ETAA8_70550</name>
</gene>